<reference evidence="2 3" key="1">
    <citation type="submission" date="2019-10" db="EMBL/GenBank/DDBJ databases">
        <title>Actinomadura rubteroloni sp. nov. and Actinomadura macrotermitis sp. nov., isolated from the gut of fungus growing-termite Macrotermes natalensis.</title>
        <authorList>
            <person name="Benndorf R."/>
            <person name="Martin K."/>
            <person name="Kuefner M."/>
            <person name="De Beer W."/>
            <person name="Kaster A.-K."/>
            <person name="Vollmers J."/>
            <person name="Poulsen M."/>
            <person name="Beemelmanns C."/>
        </authorList>
    </citation>
    <scope>NUCLEOTIDE SEQUENCE [LARGE SCALE GENOMIC DNA]</scope>
    <source>
        <strain evidence="2 3">RB68</strain>
    </source>
</reference>
<dbReference type="Proteomes" id="UP000487268">
    <property type="component" value="Unassembled WGS sequence"/>
</dbReference>
<sequence>MNRSSREAADQLVRLTRLVIRAGGAAEAAPRSADGYGGVRILRHNRAELTPLEQHVMGQIVQGRCTDLLAGLLELPRCAVDDHLTAVLRDFRLPADPPPGPPHDRDGRSAPVAAGVLVGGEAGGAGRR</sequence>
<feature type="compositionally biased region" description="Gly residues" evidence="1">
    <location>
        <begin position="117"/>
        <end position="128"/>
    </location>
</feature>
<organism evidence="2 3">
    <name type="scientific">Actinomadura macrotermitis</name>
    <dbReference type="NCBI Taxonomy" id="2585200"/>
    <lineage>
        <taxon>Bacteria</taxon>
        <taxon>Bacillati</taxon>
        <taxon>Actinomycetota</taxon>
        <taxon>Actinomycetes</taxon>
        <taxon>Streptosporangiales</taxon>
        <taxon>Thermomonosporaceae</taxon>
        <taxon>Actinomadura</taxon>
    </lineage>
</organism>
<proteinExistence type="predicted"/>
<dbReference type="OrthoDB" id="3468345at2"/>
<accession>A0A7K0C6U6</accession>
<evidence type="ECO:0000313" key="3">
    <source>
        <dbReference type="Proteomes" id="UP000487268"/>
    </source>
</evidence>
<comment type="caution">
    <text evidence="2">The sequence shown here is derived from an EMBL/GenBank/DDBJ whole genome shotgun (WGS) entry which is preliminary data.</text>
</comment>
<keyword evidence="3" id="KW-1185">Reference proteome</keyword>
<name>A0A7K0C6U6_9ACTN</name>
<dbReference type="AlphaFoldDB" id="A0A7K0C6U6"/>
<feature type="region of interest" description="Disordered" evidence="1">
    <location>
        <begin position="92"/>
        <end position="128"/>
    </location>
</feature>
<evidence type="ECO:0000313" key="2">
    <source>
        <dbReference type="EMBL" id="MQY09155.1"/>
    </source>
</evidence>
<evidence type="ECO:0000256" key="1">
    <source>
        <dbReference type="SAM" id="MobiDB-lite"/>
    </source>
</evidence>
<dbReference type="RefSeq" id="WP_153540574.1">
    <property type="nucleotide sequence ID" value="NZ_WEGH01000005.1"/>
</dbReference>
<protein>
    <submittedName>
        <fullName evidence="2">Uncharacterized protein</fullName>
    </submittedName>
</protein>
<gene>
    <name evidence="2" type="ORF">ACRB68_72670</name>
</gene>
<dbReference type="EMBL" id="WEGH01000005">
    <property type="protein sequence ID" value="MQY09155.1"/>
    <property type="molecule type" value="Genomic_DNA"/>
</dbReference>